<sequence length="62" mass="7121">MLKVLIDRIMSRKTEHKVRSTQLIVTEDGTPMQARGQLGHTTVVMTEQYIRNRLGKKVTPTK</sequence>
<accession>A0A0N9WR47</accession>
<dbReference type="EMBL" id="CP012830">
    <property type="protein sequence ID" value="ALI04554.1"/>
    <property type="molecule type" value="Genomic_DNA"/>
</dbReference>
<evidence type="ECO:0000313" key="1">
    <source>
        <dbReference type="EMBL" id="ALI04554.1"/>
    </source>
</evidence>
<proteinExistence type="predicted"/>
<evidence type="ECO:0000313" key="2">
    <source>
        <dbReference type="Proteomes" id="UP000066487"/>
    </source>
</evidence>
<dbReference type="AlphaFoldDB" id="A0A0N9WR47"/>
<reference evidence="1 2" key="2">
    <citation type="journal article" date="2018" name="Nature">
        <title>Mutant phenotypes for thousands of bacterial genes of unknown function.</title>
        <authorList>
            <person name="Price M.N."/>
            <person name="Wetmore K.M."/>
            <person name="Waters R.J."/>
            <person name="Callaghan M."/>
            <person name="Ray J."/>
            <person name="Liu H."/>
            <person name="Kuehl J.V."/>
            <person name="Melnyk R.A."/>
            <person name="Lamson J.S."/>
            <person name="Suh Y."/>
            <person name="Carlson H.K."/>
            <person name="Esquivel Z."/>
            <person name="Sadeeshkumar H."/>
            <person name="Chakraborty R."/>
            <person name="Zane G.M."/>
            <person name="Rubin B.E."/>
            <person name="Wall J.D."/>
            <person name="Visel A."/>
            <person name="Bristow J."/>
            <person name="Blow M.J."/>
            <person name="Arkin A.P."/>
            <person name="Deutschbauer A.M."/>
        </authorList>
    </citation>
    <scope>NUCLEOTIDE SEQUENCE [LARGE SCALE GENOMIC DNA]</scope>
    <source>
        <strain evidence="1 2">FW300-N2E3</strain>
    </source>
</reference>
<name>A0A0N9WR47_PSEFL</name>
<reference evidence="2" key="1">
    <citation type="submission" date="2015-09" db="EMBL/GenBank/DDBJ databases">
        <title>Whole genome sequence of Pseudomonas fluorescens FW300-N2E3.</title>
        <authorList>
            <person name="Ray J."/>
            <person name="Melnyk R."/>
            <person name="Deutschbauer A."/>
        </authorList>
    </citation>
    <scope>NUCLEOTIDE SEQUENCE [LARGE SCALE GENOMIC DNA]</scope>
    <source>
        <strain evidence="2">FW300-N2E3</strain>
    </source>
</reference>
<protein>
    <recommendedName>
        <fullName evidence="3">Integrase</fullName>
    </recommendedName>
</protein>
<gene>
    <name evidence="1" type="ORF">AO353_27150</name>
</gene>
<dbReference type="Proteomes" id="UP000066487">
    <property type="component" value="Chromosome"/>
</dbReference>
<organism evidence="1 2">
    <name type="scientific">Pseudomonas fluorescens</name>
    <dbReference type="NCBI Taxonomy" id="294"/>
    <lineage>
        <taxon>Bacteria</taxon>
        <taxon>Pseudomonadati</taxon>
        <taxon>Pseudomonadota</taxon>
        <taxon>Gammaproteobacteria</taxon>
        <taxon>Pseudomonadales</taxon>
        <taxon>Pseudomonadaceae</taxon>
        <taxon>Pseudomonas</taxon>
    </lineage>
</organism>
<evidence type="ECO:0008006" key="3">
    <source>
        <dbReference type="Google" id="ProtNLM"/>
    </source>
</evidence>